<gene>
    <name evidence="9" type="ORF">H6G24_00130</name>
</gene>
<organism evidence="9 10">
    <name type="scientific">Calothrix parietina FACHB-288</name>
    <dbReference type="NCBI Taxonomy" id="2692896"/>
    <lineage>
        <taxon>Bacteria</taxon>
        <taxon>Bacillati</taxon>
        <taxon>Cyanobacteriota</taxon>
        <taxon>Cyanophyceae</taxon>
        <taxon>Nostocales</taxon>
        <taxon>Calotrichaceae</taxon>
        <taxon>Calothrix</taxon>
    </lineage>
</organism>
<dbReference type="InterPro" id="IPR029016">
    <property type="entry name" value="GAF-like_dom_sf"/>
</dbReference>
<keyword evidence="6" id="KW-0902">Two-component regulatory system</keyword>
<dbReference type="Proteomes" id="UP000658514">
    <property type="component" value="Unassembled WGS sequence"/>
</dbReference>
<accession>A0ABR8A1R7</accession>
<evidence type="ECO:0000256" key="5">
    <source>
        <dbReference type="ARBA" id="ARBA00022777"/>
    </source>
</evidence>
<evidence type="ECO:0000313" key="9">
    <source>
        <dbReference type="EMBL" id="MBD2193902.1"/>
    </source>
</evidence>
<dbReference type="InterPro" id="IPR003018">
    <property type="entry name" value="GAF"/>
</dbReference>
<evidence type="ECO:0000256" key="2">
    <source>
        <dbReference type="ARBA" id="ARBA00006402"/>
    </source>
</evidence>
<evidence type="ECO:0000256" key="4">
    <source>
        <dbReference type="ARBA" id="ARBA00022553"/>
    </source>
</evidence>
<dbReference type="SMART" id="SM00387">
    <property type="entry name" value="HATPase_c"/>
    <property type="match status" value="1"/>
</dbReference>
<dbReference type="PANTHER" id="PTHR43065">
    <property type="entry name" value="SENSOR HISTIDINE KINASE"/>
    <property type="match status" value="1"/>
</dbReference>
<dbReference type="SMART" id="SM00065">
    <property type="entry name" value="GAF"/>
    <property type="match status" value="5"/>
</dbReference>
<proteinExistence type="inferred from homology"/>
<comment type="caution">
    <text evidence="9">The sequence shown here is derived from an EMBL/GenBank/DDBJ whole genome shotgun (WGS) entry which is preliminary data.</text>
</comment>
<dbReference type="CDD" id="cd00082">
    <property type="entry name" value="HisKA"/>
    <property type="match status" value="1"/>
</dbReference>
<dbReference type="SUPFAM" id="SSF55874">
    <property type="entry name" value="ATPase domain of HSP90 chaperone/DNA topoisomerase II/histidine kinase"/>
    <property type="match status" value="1"/>
</dbReference>
<feature type="domain" description="Phytochrome chromophore attachment site" evidence="7">
    <location>
        <begin position="41"/>
        <end position="179"/>
    </location>
</feature>
<evidence type="ECO:0000256" key="6">
    <source>
        <dbReference type="ARBA" id="ARBA00023012"/>
    </source>
</evidence>
<dbReference type="InterPro" id="IPR036890">
    <property type="entry name" value="HATPase_C_sf"/>
</dbReference>
<dbReference type="InterPro" id="IPR004358">
    <property type="entry name" value="Sig_transdc_His_kin-like_C"/>
</dbReference>
<comment type="similarity">
    <text evidence="2">In the N-terminal section; belongs to the phytochrome family.</text>
</comment>
<evidence type="ECO:0000256" key="1">
    <source>
        <dbReference type="ARBA" id="ARBA00000085"/>
    </source>
</evidence>
<evidence type="ECO:0000259" key="8">
    <source>
        <dbReference type="PROSITE" id="PS50109"/>
    </source>
</evidence>
<sequence>MELNSTSAANQHFMSNTDLQEQLEQQKALASVIVRIRESLDLETIFQTTVTSVLQLLNADRVAVFRFDSQKNLEGEFICEEVASGWESVIAAKVYDRCFGEKFAVQYQQGRVQAVADIFAAELSNCHVEILSKFQVRANLVVPLLKDKQVWGLLCIHQCSEPRQWKESEIEFIRQIANHLTVAIQQAQHLQEVQLQATKLAQAAQRDRVIAQIVDQIRSPLDIESIFTMTTQAIRELLQADRVAVFRFNEDWTGNFVAESFTEGWTPLVGVDTVISDTYLQQNQGGRYAHNHTFTVNDIYQAGLSDCHVILLEQFQAKSFATVPILQGEQLWGVLAAYQNSTTREWQSYEVESLIKIGTQIGVALRHHQLLLQAKYQAEQQQTLTSVITRIRESLDLDTIFQTTVKEVRQMLQADRVAIFCFEPQKGWEGEFISEDVAPNWLPIITIKVYDHCFGKQFVERYQQGKIQAVADIYDGEMSQCHIDILAKFQVRANLIVPLQKRGILWGFLCVHQCSNPRNWQTTEIEFVSQVAENLGVALQHNELLVDARYQAEQQKTLTSVIAKIRESLDLDKIFQTSVKEVRQLLKASRVAIFKFDPQQDWEGEVIYEDIAADLTSAIKEKVYDRCFSNKFAHLYLQGRVHTIADIYEGELKNCYMQILERFQVRANMVAPLLKQGELWGLLCIHQCDAPRYWQPSEIEFVNQISEQLGVALKQDSYLKKFQNQAAQLAEATERDKAMERQKLLAATIDKIRQSLDIQTIFKTTTQAVLELLEVERVAIYRFNSDWSGKFVADSFKDGWKPFIQAPTIPIESFVNTDDDNELPRNETFVPIRQGEQLWGLLVAYQNSQPRYWKDEEINLLAQVGVQLGIAIQQGELLEQTKRQTLELTQALQELKQTQSRLIQGEKMAGLGQLIAGVAHEINNPVTFIFGNLTYLNEYIQELIKVINIYREHDFLLPDIHNKIEQQELDFILQDLPKTIESMNIGTERIHQIVLSLRNFSRTDEAGLKSVDIHEGLNSTLLILAHRFKNNSERPAIKLIQEYGDLPLVECYPAQLNQVLMNILSNSIDALEDKYHAIKQKYLDLSKPCPEIPLTIWISTQIVNQQILIKIADDGLGIPEEVRSHIFEPFYTTKEVGKGTGLGLSISHQIIVEKHQGQIRCVSKPDQGTEFFIEIPIKPLQKV</sequence>
<feature type="domain" description="Phytochrome chromophore attachment site" evidence="7">
    <location>
        <begin position="570"/>
        <end position="708"/>
    </location>
</feature>
<dbReference type="SUPFAM" id="SSF55781">
    <property type="entry name" value="GAF domain-like"/>
    <property type="match status" value="5"/>
</dbReference>
<keyword evidence="10" id="KW-1185">Reference proteome</keyword>
<dbReference type="Gene3D" id="1.10.287.130">
    <property type="match status" value="1"/>
</dbReference>
<dbReference type="Gene3D" id="3.30.450.40">
    <property type="match status" value="7"/>
</dbReference>
<dbReference type="InterPro" id="IPR036097">
    <property type="entry name" value="HisK_dim/P_sf"/>
</dbReference>
<dbReference type="PROSITE" id="PS50046">
    <property type="entry name" value="PHYTOCHROME_2"/>
    <property type="match status" value="5"/>
</dbReference>
<dbReference type="PANTHER" id="PTHR43065:SF50">
    <property type="entry name" value="HISTIDINE KINASE"/>
    <property type="match status" value="1"/>
</dbReference>
<dbReference type="PROSITE" id="PS50109">
    <property type="entry name" value="HIS_KIN"/>
    <property type="match status" value="1"/>
</dbReference>
<comment type="catalytic activity">
    <reaction evidence="1">
        <text>ATP + protein L-histidine = ADP + protein N-phospho-L-histidine.</text>
        <dbReference type="EC" id="2.7.13.3"/>
    </reaction>
</comment>
<dbReference type="SUPFAM" id="SSF47384">
    <property type="entry name" value="Homodimeric domain of signal transducing histidine kinase"/>
    <property type="match status" value="1"/>
</dbReference>
<dbReference type="PRINTS" id="PR00344">
    <property type="entry name" value="BCTRLSENSOR"/>
</dbReference>
<dbReference type="Gene3D" id="3.30.565.10">
    <property type="entry name" value="Histidine kinase-like ATPase, C-terminal domain"/>
    <property type="match status" value="1"/>
</dbReference>
<feature type="domain" description="Histidine kinase" evidence="8">
    <location>
        <begin position="917"/>
        <end position="1179"/>
    </location>
</feature>
<dbReference type="InterPro" id="IPR003661">
    <property type="entry name" value="HisK_dim/P_dom"/>
</dbReference>
<feature type="domain" description="Phytochrome chromophore attachment site" evidence="7">
    <location>
        <begin position="222"/>
        <end position="534"/>
    </location>
</feature>
<keyword evidence="4" id="KW-0597">Phosphoprotein</keyword>
<dbReference type="RefSeq" id="WP_190538280.1">
    <property type="nucleotide sequence ID" value="NZ_CAWPNO010000001.1"/>
</dbReference>
<dbReference type="InterPro" id="IPR005467">
    <property type="entry name" value="His_kinase_dom"/>
</dbReference>
<dbReference type="InterPro" id="IPR016132">
    <property type="entry name" value="Phyto_chromo_attachment"/>
</dbReference>
<dbReference type="InterPro" id="IPR003594">
    <property type="entry name" value="HATPase_dom"/>
</dbReference>
<feature type="domain" description="Phytochrome chromophore attachment site" evidence="7">
    <location>
        <begin position="757"/>
        <end position="804"/>
    </location>
</feature>
<reference evidence="9 10" key="1">
    <citation type="journal article" date="2020" name="ISME J.">
        <title>Comparative genomics reveals insights into cyanobacterial evolution and habitat adaptation.</title>
        <authorList>
            <person name="Chen M.Y."/>
            <person name="Teng W.K."/>
            <person name="Zhao L."/>
            <person name="Hu C.X."/>
            <person name="Zhou Y.K."/>
            <person name="Han B.P."/>
            <person name="Song L.R."/>
            <person name="Shu W.S."/>
        </authorList>
    </citation>
    <scope>NUCLEOTIDE SEQUENCE [LARGE SCALE GENOMIC DNA]</scope>
    <source>
        <strain evidence="9 10">FACHB-288</strain>
    </source>
</reference>
<dbReference type="Pfam" id="PF02518">
    <property type="entry name" value="HATPase_c"/>
    <property type="match status" value="1"/>
</dbReference>
<dbReference type="EC" id="2.7.13.3" evidence="3"/>
<evidence type="ECO:0000313" key="10">
    <source>
        <dbReference type="Proteomes" id="UP000658514"/>
    </source>
</evidence>
<dbReference type="Pfam" id="PF01590">
    <property type="entry name" value="GAF"/>
    <property type="match status" value="5"/>
</dbReference>
<protein>
    <recommendedName>
        <fullName evidence="3">histidine kinase</fullName>
        <ecNumber evidence="3">2.7.13.3</ecNumber>
    </recommendedName>
</protein>
<evidence type="ECO:0000256" key="3">
    <source>
        <dbReference type="ARBA" id="ARBA00012438"/>
    </source>
</evidence>
<feature type="domain" description="Phytochrome chromophore attachment site" evidence="7">
    <location>
        <begin position="830"/>
        <end position="867"/>
    </location>
</feature>
<keyword evidence="5" id="KW-0808">Transferase</keyword>
<evidence type="ECO:0000259" key="7">
    <source>
        <dbReference type="PROSITE" id="PS50046"/>
    </source>
</evidence>
<keyword evidence="5" id="KW-0418">Kinase</keyword>
<name>A0ABR8A1R7_9CYAN</name>
<dbReference type="EMBL" id="JACJQH010000001">
    <property type="protein sequence ID" value="MBD2193902.1"/>
    <property type="molecule type" value="Genomic_DNA"/>
</dbReference>